<organism evidence="3 4">
    <name type="scientific">Photobacterium ganghwense</name>
    <dbReference type="NCBI Taxonomy" id="320778"/>
    <lineage>
        <taxon>Bacteria</taxon>
        <taxon>Pseudomonadati</taxon>
        <taxon>Pseudomonadota</taxon>
        <taxon>Gammaproteobacteria</taxon>
        <taxon>Vibrionales</taxon>
        <taxon>Vibrionaceae</taxon>
        <taxon>Photobacterium</taxon>
    </lineage>
</organism>
<comment type="caution">
    <text evidence="3">The sequence shown here is derived from an EMBL/GenBank/DDBJ whole genome shotgun (WGS) entry which is preliminary data.</text>
</comment>
<dbReference type="Proteomes" id="UP000035909">
    <property type="component" value="Unassembled WGS sequence"/>
</dbReference>
<keyword evidence="4" id="KW-1185">Reference proteome</keyword>
<dbReference type="NCBIfam" id="NF006464">
    <property type="entry name" value="PRK08862.1"/>
    <property type="match status" value="1"/>
</dbReference>
<dbReference type="InterPro" id="IPR002347">
    <property type="entry name" value="SDR_fam"/>
</dbReference>
<proteinExistence type="inferred from homology"/>
<dbReference type="Gene3D" id="3.40.50.720">
    <property type="entry name" value="NAD(P)-binding Rossmann-like Domain"/>
    <property type="match status" value="1"/>
</dbReference>
<protein>
    <submittedName>
        <fullName evidence="3">Short-chain dehydrogenase</fullName>
    </submittedName>
</protein>
<dbReference type="CDD" id="cd05233">
    <property type="entry name" value="SDR_c"/>
    <property type="match status" value="1"/>
</dbReference>
<evidence type="ECO:0000313" key="3">
    <source>
        <dbReference type="EMBL" id="KLV11308.1"/>
    </source>
</evidence>
<dbReference type="AlphaFoldDB" id="A0A0J1HI72"/>
<dbReference type="SUPFAM" id="SSF51735">
    <property type="entry name" value="NAD(P)-binding Rossmann-fold domains"/>
    <property type="match status" value="1"/>
</dbReference>
<comment type="similarity">
    <text evidence="1">Belongs to the short-chain dehydrogenases/reductases (SDR) family.</text>
</comment>
<dbReference type="STRING" id="320778.ABT57_00670"/>
<sequence length="229" mass="24735">MNIAQSVILVTAAGSPLGKALSLHFASLGAMLALVDSHPQSLQQTLSACRAVGAHSQSFLTQYDDEQHVAEIIDNVHHHFGKIDVLVNCWLGAELPSLLGPSSVDQFSQTLIKSMTPFFIFGKMAARYMCAQSCRGVIINLAADTNCAHTAIHSGSKAMVSGLTLSWAKELAEFNIRVGGVVPLTIDCPCRNQSQNVISLPLQYEIVRSAEYIVANDYFNGRMIEAEVS</sequence>
<dbReference type="PANTHER" id="PTHR43639">
    <property type="entry name" value="OXIDOREDUCTASE, SHORT-CHAIN DEHYDROGENASE/REDUCTASE FAMILY (AFU_ORTHOLOGUE AFUA_5G02870)"/>
    <property type="match status" value="1"/>
</dbReference>
<dbReference type="PATRIC" id="fig|320778.3.peg.140"/>
<dbReference type="InterPro" id="IPR036291">
    <property type="entry name" value="NAD(P)-bd_dom_sf"/>
</dbReference>
<dbReference type="RefSeq" id="WP_047883267.1">
    <property type="nucleotide sequence ID" value="NZ_CP071325.1"/>
</dbReference>
<evidence type="ECO:0000256" key="2">
    <source>
        <dbReference type="ARBA" id="ARBA00023002"/>
    </source>
</evidence>
<evidence type="ECO:0000256" key="1">
    <source>
        <dbReference type="ARBA" id="ARBA00006484"/>
    </source>
</evidence>
<keyword evidence="2" id="KW-0560">Oxidoreductase</keyword>
<dbReference type="PANTHER" id="PTHR43639:SF1">
    <property type="entry name" value="SHORT-CHAIN DEHYDROGENASE_REDUCTASE FAMILY PROTEIN"/>
    <property type="match status" value="1"/>
</dbReference>
<dbReference type="PRINTS" id="PR00081">
    <property type="entry name" value="GDHRDH"/>
</dbReference>
<accession>A0A0J1HI72</accession>
<evidence type="ECO:0000313" key="4">
    <source>
        <dbReference type="Proteomes" id="UP000035909"/>
    </source>
</evidence>
<dbReference type="Pfam" id="PF00106">
    <property type="entry name" value="adh_short"/>
    <property type="match status" value="1"/>
</dbReference>
<dbReference type="OrthoDB" id="5918124at2"/>
<dbReference type="GO" id="GO:0016491">
    <property type="term" value="F:oxidoreductase activity"/>
    <property type="evidence" value="ECO:0007669"/>
    <property type="project" value="UniProtKB-KW"/>
</dbReference>
<gene>
    <name evidence="3" type="ORF">ABT57_00670</name>
</gene>
<name>A0A0J1HI72_9GAMM</name>
<dbReference type="EMBL" id="LDOU01000002">
    <property type="protein sequence ID" value="KLV11308.1"/>
    <property type="molecule type" value="Genomic_DNA"/>
</dbReference>
<reference evidence="3 4" key="1">
    <citation type="submission" date="2015-05" db="EMBL/GenBank/DDBJ databases">
        <title>Photobacterium galathea sp. nov.</title>
        <authorList>
            <person name="Machado H."/>
            <person name="Gram L."/>
        </authorList>
    </citation>
    <scope>NUCLEOTIDE SEQUENCE [LARGE SCALE GENOMIC DNA]</scope>
    <source>
        <strain evidence="3 4">DSM 22954</strain>
    </source>
</reference>